<reference evidence="1 2" key="1">
    <citation type="journal article" date="2015" name="Nature">
        <title>rRNA introns, odd ribosomes, and small enigmatic genomes across a large radiation of phyla.</title>
        <authorList>
            <person name="Brown C.T."/>
            <person name="Hug L.A."/>
            <person name="Thomas B.C."/>
            <person name="Sharon I."/>
            <person name="Castelle C.J."/>
            <person name="Singh A."/>
            <person name="Wilkins M.J."/>
            <person name="Williams K.H."/>
            <person name="Banfield J.F."/>
        </authorList>
    </citation>
    <scope>NUCLEOTIDE SEQUENCE [LARGE SCALE GENOMIC DNA]</scope>
</reference>
<proteinExistence type="predicted"/>
<dbReference type="Gene3D" id="3.40.50.1010">
    <property type="entry name" value="5'-nuclease"/>
    <property type="match status" value="1"/>
</dbReference>
<dbReference type="SUPFAM" id="SSF88723">
    <property type="entry name" value="PIN domain-like"/>
    <property type="match status" value="1"/>
</dbReference>
<sequence>MEIVYPTQFISSLRGKHLLLDTNVFRDAVSRSTDFSRFFNNLKQNDITLVTVDFVRLELLKGSVNETKYKEKEKLIAEIVDATIPMTPNMIELMYSLIQIYGIDGTALTITDVLLGAMLMQYGDNIALLMRDTTDFIQRVFKLLFVVNAPFGKGIWTYGVYQYINS</sequence>
<evidence type="ECO:0008006" key="3">
    <source>
        <dbReference type="Google" id="ProtNLM"/>
    </source>
</evidence>
<organism evidence="1 2">
    <name type="scientific">Candidatus Daviesbacteria bacterium GW2011_GWB1_41_5</name>
    <dbReference type="NCBI Taxonomy" id="1618429"/>
    <lineage>
        <taxon>Bacteria</taxon>
        <taxon>Candidatus Daviesiibacteriota</taxon>
    </lineage>
</organism>
<dbReference type="EMBL" id="LCBN01000054">
    <property type="protein sequence ID" value="KKS12400.1"/>
    <property type="molecule type" value="Genomic_DNA"/>
</dbReference>
<gene>
    <name evidence="1" type="ORF">UU67_C0054G0010</name>
</gene>
<evidence type="ECO:0000313" key="1">
    <source>
        <dbReference type="EMBL" id="KKS12400.1"/>
    </source>
</evidence>
<accession>A0A0G0WHP6</accession>
<protein>
    <recommendedName>
        <fullName evidence="3">PIN domain-containing protein</fullName>
    </recommendedName>
</protein>
<comment type="caution">
    <text evidence="1">The sequence shown here is derived from an EMBL/GenBank/DDBJ whole genome shotgun (WGS) entry which is preliminary data.</text>
</comment>
<dbReference type="InterPro" id="IPR029060">
    <property type="entry name" value="PIN-like_dom_sf"/>
</dbReference>
<dbReference type="Proteomes" id="UP000034753">
    <property type="component" value="Unassembled WGS sequence"/>
</dbReference>
<name>A0A0G0WHP6_9BACT</name>
<evidence type="ECO:0000313" key="2">
    <source>
        <dbReference type="Proteomes" id="UP000034753"/>
    </source>
</evidence>
<dbReference type="AlphaFoldDB" id="A0A0G0WHP6"/>